<dbReference type="EMBL" id="VUJX02000009">
    <property type="protein sequence ID" value="KAL0932304.1"/>
    <property type="molecule type" value="Genomic_DNA"/>
</dbReference>
<gene>
    <name evidence="1" type="ORF">CTRU02_213257</name>
</gene>
<reference evidence="1 2" key="1">
    <citation type="journal article" date="2020" name="Phytopathology">
        <title>Genome Sequence Resources of Colletotrichum truncatum, C. plurivorum, C. musicola, and C. sojae: Four Species Pathogenic to Soybean (Glycine max).</title>
        <authorList>
            <person name="Rogerio F."/>
            <person name="Boufleur T.R."/>
            <person name="Ciampi-Guillardi M."/>
            <person name="Sukno S.A."/>
            <person name="Thon M.R."/>
            <person name="Massola Junior N.S."/>
            <person name="Baroncelli R."/>
        </authorList>
    </citation>
    <scope>NUCLEOTIDE SEQUENCE [LARGE SCALE GENOMIC DNA]</scope>
    <source>
        <strain evidence="1 2">CMES1059</strain>
    </source>
</reference>
<evidence type="ECO:0000313" key="1">
    <source>
        <dbReference type="EMBL" id="KAL0932304.1"/>
    </source>
</evidence>
<sequence>MPVKSYIELCRNVYFSIDDYSDTEFIIVNSGLYYLFTEYFCPSENEDLRKQHFAWGALCRNAVNMAVRGLNACLPARIDNIQALVLGASHSVEMAHPWLAWRLASYAAQLCIAAGFHDETYMTKDVKETKDTKVLLFWHVYAMEKGLALRLGRSSLIRNCDITLPCDMASLALPKPWDVILPFWVWNASMHDKLYKSLYSRTAIKAPDEAVFKSADDLLAELVAVEPNEKVFLLDTNKGNLERLGNVLAASRKVLYYTTATLISRVKVIRAPNPTLPPDCVEYAKAAIHAHHDCMSMMNGHRHVMNIYLHWSIIHAPFVPVLVLFCEVVSRQDAEALQLLEHFAKSLELTTDLSPSAQEFYEMTQNLCQVAKLQMESSVETALELSLSLSTSSLSQYFAASMLSVAGDENVAIHLPSEQMELMFGGHNVMDFHNEF</sequence>
<comment type="caution">
    <text evidence="1">The sequence shown here is derived from an EMBL/GenBank/DDBJ whole genome shotgun (WGS) entry which is preliminary data.</text>
</comment>
<protein>
    <submittedName>
        <fullName evidence="1">Fungal specific transcription factor domain-containing protein</fullName>
    </submittedName>
</protein>
<evidence type="ECO:0000313" key="2">
    <source>
        <dbReference type="Proteomes" id="UP000805649"/>
    </source>
</evidence>
<accession>A0ACC3YK67</accession>
<dbReference type="Proteomes" id="UP000805649">
    <property type="component" value="Unassembled WGS sequence"/>
</dbReference>
<name>A0ACC3YK67_COLTU</name>
<organism evidence="1 2">
    <name type="scientific">Colletotrichum truncatum</name>
    <name type="common">Anthracnose fungus</name>
    <name type="synonym">Colletotrichum capsici</name>
    <dbReference type="NCBI Taxonomy" id="5467"/>
    <lineage>
        <taxon>Eukaryota</taxon>
        <taxon>Fungi</taxon>
        <taxon>Dikarya</taxon>
        <taxon>Ascomycota</taxon>
        <taxon>Pezizomycotina</taxon>
        <taxon>Sordariomycetes</taxon>
        <taxon>Hypocreomycetidae</taxon>
        <taxon>Glomerellales</taxon>
        <taxon>Glomerellaceae</taxon>
        <taxon>Colletotrichum</taxon>
        <taxon>Colletotrichum truncatum species complex</taxon>
    </lineage>
</organism>
<proteinExistence type="predicted"/>
<keyword evidence="2" id="KW-1185">Reference proteome</keyword>